<dbReference type="Pfam" id="PF07715">
    <property type="entry name" value="Plug"/>
    <property type="match status" value="1"/>
</dbReference>
<evidence type="ECO:0000256" key="13">
    <source>
        <dbReference type="SAM" id="SignalP"/>
    </source>
</evidence>
<evidence type="ECO:0000256" key="8">
    <source>
        <dbReference type="ARBA" id="ARBA00023077"/>
    </source>
</evidence>
<keyword evidence="16" id="KW-0675">Receptor</keyword>
<comment type="caution">
    <text evidence="16">The sequence shown here is derived from an EMBL/GenBank/DDBJ whole genome shotgun (WGS) entry which is preliminary data.</text>
</comment>
<dbReference type="Pfam" id="PF00593">
    <property type="entry name" value="TonB_dep_Rec_b-barrel"/>
    <property type="match status" value="1"/>
</dbReference>
<dbReference type="InterPro" id="IPR036942">
    <property type="entry name" value="Beta-barrel_TonB_sf"/>
</dbReference>
<evidence type="ECO:0000256" key="5">
    <source>
        <dbReference type="ARBA" id="ARBA00022692"/>
    </source>
</evidence>
<evidence type="ECO:0000313" key="17">
    <source>
        <dbReference type="Proteomes" id="UP001165583"/>
    </source>
</evidence>
<protein>
    <submittedName>
        <fullName evidence="16">TonB-dependent receptor</fullName>
    </submittedName>
</protein>
<evidence type="ECO:0000259" key="15">
    <source>
        <dbReference type="Pfam" id="PF07715"/>
    </source>
</evidence>
<evidence type="ECO:0000259" key="14">
    <source>
        <dbReference type="Pfam" id="PF00593"/>
    </source>
</evidence>
<keyword evidence="4" id="KW-0410">Iron transport</keyword>
<evidence type="ECO:0000256" key="11">
    <source>
        <dbReference type="PROSITE-ProRule" id="PRU01360"/>
    </source>
</evidence>
<evidence type="ECO:0000256" key="2">
    <source>
        <dbReference type="ARBA" id="ARBA00022448"/>
    </source>
</evidence>
<evidence type="ECO:0000256" key="6">
    <source>
        <dbReference type="ARBA" id="ARBA00023004"/>
    </source>
</evidence>
<dbReference type="Proteomes" id="UP001165583">
    <property type="component" value="Unassembled WGS sequence"/>
</dbReference>
<dbReference type="Gene3D" id="2.40.170.20">
    <property type="entry name" value="TonB-dependent receptor, beta-barrel domain"/>
    <property type="match status" value="1"/>
</dbReference>
<dbReference type="InterPro" id="IPR012910">
    <property type="entry name" value="Plug_dom"/>
</dbReference>
<evidence type="ECO:0000256" key="7">
    <source>
        <dbReference type="ARBA" id="ARBA00023065"/>
    </source>
</evidence>
<feature type="signal peptide" evidence="13">
    <location>
        <begin position="1"/>
        <end position="19"/>
    </location>
</feature>
<keyword evidence="5 11" id="KW-0812">Transmembrane</keyword>
<keyword evidence="7" id="KW-0406">Ion transport</keyword>
<keyword evidence="13" id="KW-0732">Signal</keyword>
<keyword evidence="9 11" id="KW-0472">Membrane</keyword>
<feature type="chain" id="PRO_5045248912" evidence="13">
    <location>
        <begin position="20"/>
        <end position="754"/>
    </location>
</feature>
<keyword evidence="17" id="KW-1185">Reference proteome</keyword>
<dbReference type="SUPFAM" id="SSF56935">
    <property type="entry name" value="Porins"/>
    <property type="match status" value="1"/>
</dbReference>
<evidence type="ECO:0000256" key="3">
    <source>
        <dbReference type="ARBA" id="ARBA00022452"/>
    </source>
</evidence>
<evidence type="ECO:0000313" key="16">
    <source>
        <dbReference type="EMBL" id="MCT2401205.1"/>
    </source>
</evidence>
<keyword evidence="6" id="KW-0408">Iron</keyword>
<dbReference type="PANTHER" id="PTHR32552:SF81">
    <property type="entry name" value="TONB-DEPENDENT OUTER MEMBRANE RECEPTOR"/>
    <property type="match status" value="1"/>
</dbReference>
<evidence type="ECO:0000256" key="1">
    <source>
        <dbReference type="ARBA" id="ARBA00004571"/>
    </source>
</evidence>
<dbReference type="CDD" id="cd01347">
    <property type="entry name" value="ligand_gated_channel"/>
    <property type="match status" value="1"/>
</dbReference>
<evidence type="ECO:0000256" key="10">
    <source>
        <dbReference type="ARBA" id="ARBA00023237"/>
    </source>
</evidence>
<dbReference type="RefSeq" id="WP_260047226.1">
    <property type="nucleotide sequence ID" value="NZ_JANZXA010000012.1"/>
</dbReference>
<keyword evidence="2 11" id="KW-0813">Transport</keyword>
<evidence type="ECO:0000256" key="12">
    <source>
        <dbReference type="RuleBase" id="RU003357"/>
    </source>
</evidence>
<sequence length="754" mass="82608">MKSSCLALAGLLLSTPAFAEDNADGAQAADKASVGGFSEIVVTATKSARGDSVQKVPLSITAMDTVSLRDEQLNSLKDVGHAVPGVHLNEASFAGFANFWIRGKGLDGTVINIEPQVAVVVDGMVHEFLLGNIIDTFDLEAVEVLRGPQGVLQGRNATAGVISMRTRRPKDYFEAEAHAVYSSQNKFEFSGLVAGPVAKDVLKAKISTYYRREAGIFDDDNGGTFVPAPQNPSGIDTSPTGHVAKAEVFSVRPAIVFTPTPDLSISLIGEYSKQTGEAGSGGRVASPELGYDVTVPTNLQDLFGYTPPTGKFEINLNDHGSIDMEAWKMVGEVDWNFDGVGKVTSITGYRKVNYAGSFDGDGTPFQLFGFPEGNETTSKQFSQEVRFASDFSDFVNFVVGGFYSKLSINQAELRTLSLYVAGLDNPTVISQRGYFEQDGSSKALFYNFDINPLDGLTLSHGGRYTKDKKRIDMIPRGTCATVDFVGCPTEYLPRQKLSLDEYTPRFSIEYQVTPQTLIYASYTKGYRSGVFNGRATNLATLGPALPETVKALEAGLKTTFLEGKARLNIAAFREKYDDIQRTISVNGIQTFANAGSATIKGFEIESGFRPFAGFELDANLAYVQPRFDEFEGFDSSLRFNRVSEWTSTIQASYRHELANGARVTVGGKYYYQSSQYFDTLNEFKQPAINMFSANIRYETDHYSVTLFGKNLTREYFGDQGTRFVVGAGTPEEQRMYVMYGGEPREFGIELGFRY</sequence>
<reference evidence="16" key="1">
    <citation type="submission" date="2022-09" db="EMBL/GenBank/DDBJ databases">
        <title>Novosphingobium sp. Nov., a polycyclic aromatic hydrocarbon-degrading bacterium isolated form mangrove sediments in HongKong.</title>
        <authorList>
            <person name="Hu Z."/>
        </authorList>
    </citation>
    <scope>NUCLEOTIDE SEQUENCE</scope>
    <source>
        <strain evidence="16">HK4-1</strain>
    </source>
</reference>
<dbReference type="InterPro" id="IPR000531">
    <property type="entry name" value="Beta-barrel_TonB"/>
</dbReference>
<dbReference type="InterPro" id="IPR039426">
    <property type="entry name" value="TonB-dep_rcpt-like"/>
</dbReference>
<feature type="domain" description="TonB-dependent receptor-like beta-barrel" evidence="14">
    <location>
        <begin position="314"/>
        <end position="711"/>
    </location>
</feature>
<dbReference type="PROSITE" id="PS52016">
    <property type="entry name" value="TONB_DEPENDENT_REC_3"/>
    <property type="match status" value="1"/>
</dbReference>
<feature type="domain" description="TonB-dependent receptor plug" evidence="15">
    <location>
        <begin position="53"/>
        <end position="161"/>
    </location>
</feature>
<gene>
    <name evidence="16" type="ORF">NZK81_16775</name>
</gene>
<keyword evidence="8 12" id="KW-0798">TonB box</keyword>
<dbReference type="EMBL" id="JANZXA010000012">
    <property type="protein sequence ID" value="MCT2401205.1"/>
    <property type="molecule type" value="Genomic_DNA"/>
</dbReference>
<comment type="subcellular location">
    <subcellularLocation>
        <location evidence="1 11">Cell outer membrane</location>
        <topology evidence="1 11">Multi-pass membrane protein</topology>
    </subcellularLocation>
</comment>
<comment type="similarity">
    <text evidence="11 12">Belongs to the TonB-dependent receptor family.</text>
</comment>
<name>A0ABT2I8P2_9SPHN</name>
<evidence type="ECO:0000256" key="4">
    <source>
        <dbReference type="ARBA" id="ARBA00022496"/>
    </source>
</evidence>
<organism evidence="16 17">
    <name type="scientific">Novosphingobium mangrovi</name>
    <name type="common">ex Huang et al. 2023</name>
    <dbReference type="NCBI Taxonomy" id="2976432"/>
    <lineage>
        <taxon>Bacteria</taxon>
        <taxon>Pseudomonadati</taxon>
        <taxon>Pseudomonadota</taxon>
        <taxon>Alphaproteobacteria</taxon>
        <taxon>Sphingomonadales</taxon>
        <taxon>Sphingomonadaceae</taxon>
        <taxon>Novosphingobium</taxon>
    </lineage>
</organism>
<evidence type="ECO:0000256" key="9">
    <source>
        <dbReference type="ARBA" id="ARBA00023136"/>
    </source>
</evidence>
<keyword evidence="3 11" id="KW-1134">Transmembrane beta strand</keyword>
<proteinExistence type="inferred from homology"/>
<dbReference type="PANTHER" id="PTHR32552">
    <property type="entry name" value="FERRICHROME IRON RECEPTOR-RELATED"/>
    <property type="match status" value="1"/>
</dbReference>
<keyword evidence="10 11" id="KW-0998">Cell outer membrane</keyword>
<accession>A0ABT2I8P2</accession>